<dbReference type="SUPFAM" id="SSF110849">
    <property type="entry name" value="ParB/Sulfiredoxin"/>
    <property type="match status" value="1"/>
</dbReference>
<dbReference type="InterPro" id="IPR050336">
    <property type="entry name" value="Chromosome_partition/occlusion"/>
</dbReference>
<proteinExistence type="predicted"/>
<organism evidence="2 3">
    <name type="scientific">Planktothrix agardhii (strain NIVA-CYA 126/8)</name>
    <dbReference type="NCBI Taxonomy" id="388467"/>
    <lineage>
        <taxon>Bacteria</taxon>
        <taxon>Bacillati</taxon>
        <taxon>Cyanobacteriota</taxon>
        <taxon>Cyanophyceae</taxon>
        <taxon>Oscillatoriophycideae</taxon>
        <taxon>Oscillatoriales</taxon>
        <taxon>Microcoleaceae</taxon>
        <taxon>Planktothrix</taxon>
    </lineage>
</organism>
<dbReference type="Gene3D" id="3.90.1530.10">
    <property type="entry name" value="Conserved hypothetical protein from pyrococcus furiosus pfu- 392566-001, ParB domain"/>
    <property type="match status" value="1"/>
</dbReference>
<sequence length="368" mass="41396">MSSLPDALPTLTTVDPKLLKPHPRYLKIYGRMNIEELVEQIQLSNWINPILITPKQIIVSGHRRWQAALQLKWSAIPVEIRAFPNRLCELEALLSENLARPKTREQKVREANSWKEIESARAKQRQEAGLKIDEPDNLMDIFSEGRKGTTRDLVAAKVGLGSGVTYTKAAKVVAQIDWEIKAGNEEWADAWRSILNTVSIQAAYSLLKLPRKQQKQILDLIATGAARTPKEAALLLAEEASLDDPRLFVSGDFAVVNIDPNLTFAPSDNRWNGYWGRVEGTGTSGLIVLNLGSEMLQFYSRDLVEIDEPSDELLQVASQVLRLRSLDLDELEIALLDVLQQRVEFTPRQLLYLEYLEKVLTLTPLPGA</sequence>
<dbReference type="GO" id="GO:0045881">
    <property type="term" value="P:positive regulation of sporulation resulting in formation of a cellular spore"/>
    <property type="evidence" value="ECO:0007669"/>
    <property type="project" value="TreeGrafter"/>
</dbReference>
<keyword evidence="3" id="KW-1185">Reference proteome</keyword>
<dbReference type="SMART" id="SM00470">
    <property type="entry name" value="ParB"/>
    <property type="match status" value="1"/>
</dbReference>
<keyword evidence="2" id="KW-0614">Plasmid</keyword>
<dbReference type="EMBL" id="CM002804">
    <property type="protein sequence ID" value="KEI65234.1"/>
    <property type="molecule type" value="Genomic_DNA"/>
</dbReference>
<dbReference type="PANTHER" id="PTHR33375:SF1">
    <property type="entry name" value="CHROMOSOME-PARTITIONING PROTEIN PARB-RELATED"/>
    <property type="match status" value="1"/>
</dbReference>
<evidence type="ECO:0000313" key="3">
    <source>
        <dbReference type="Proteomes" id="UP000027395"/>
    </source>
</evidence>
<feature type="domain" description="ParB-like N-terminal" evidence="1">
    <location>
        <begin position="12"/>
        <end position="98"/>
    </location>
</feature>
<dbReference type="PATRIC" id="fig|388467.6.peg.4651"/>
<evidence type="ECO:0000313" key="2">
    <source>
        <dbReference type="EMBL" id="KEI65234.1"/>
    </source>
</evidence>
<evidence type="ECO:0000259" key="1">
    <source>
        <dbReference type="SMART" id="SM00470"/>
    </source>
</evidence>
<dbReference type="Proteomes" id="UP000027395">
    <property type="component" value="Plasmid pPA115"/>
</dbReference>
<dbReference type="GO" id="GO:0005694">
    <property type="term" value="C:chromosome"/>
    <property type="evidence" value="ECO:0007669"/>
    <property type="project" value="TreeGrafter"/>
</dbReference>
<dbReference type="PANTHER" id="PTHR33375">
    <property type="entry name" value="CHROMOSOME-PARTITIONING PROTEIN PARB-RELATED"/>
    <property type="match status" value="1"/>
</dbReference>
<dbReference type="InterPro" id="IPR003115">
    <property type="entry name" value="ParB_N"/>
</dbReference>
<accession>A0A073CA85</accession>
<name>A0A073CA85_PLAA1</name>
<gene>
    <name evidence="2" type="ORF">A19Y_9025</name>
</gene>
<reference evidence="2 3" key="1">
    <citation type="journal article" date="2014" name="Appl. Environ. Microbiol.">
        <title>Elucidation of insertion elements encoded on plasmids and in vitro construction of shuttle vectors from the toxic cyanobacterium Planktothrix.</title>
        <authorList>
            <person name="Christiansen G."/>
            <person name="Goesmann A."/>
            <person name="Kurmayer R."/>
        </authorList>
    </citation>
    <scope>NUCLEOTIDE SEQUENCE [LARGE SCALE GENOMIC DNA]</scope>
    <source>
        <strain evidence="2 3">NIVA-CYA 126/8</strain>
        <plasmid evidence="2">pPA115</plasmid>
    </source>
</reference>
<dbReference type="RefSeq" id="WP_042158374.1">
    <property type="nucleotide sequence ID" value="NZ_CM002804.1"/>
</dbReference>
<dbReference type="InterPro" id="IPR036086">
    <property type="entry name" value="ParB/Sulfiredoxin_sf"/>
</dbReference>
<protein>
    <submittedName>
        <fullName evidence="2">Putative transcriptional regulator</fullName>
    </submittedName>
</protein>
<dbReference type="HOGENOM" id="CLU_751952_0_0_3"/>
<dbReference type="Pfam" id="PF02195">
    <property type="entry name" value="ParB_N"/>
    <property type="match status" value="1"/>
</dbReference>
<dbReference type="GO" id="GO:0007059">
    <property type="term" value="P:chromosome segregation"/>
    <property type="evidence" value="ECO:0007669"/>
    <property type="project" value="TreeGrafter"/>
</dbReference>
<dbReference type="AlphaFoldDB" id="A0A073CA85"/>
<geneLocation type="plasmid" evidence="2 3">
    <name>pPA115</name>
</geneLocation>